<evidence type="ECO:0000259" key="2">
    <source>
        <dbReference type="Pfam" id="PF07539"/>
    </source>
</evidence>
<protein>
    <submittedName>
        <fullName evidence="5">U3 small nucleolar RNA-associated protein 20</fullName>
    </submittedName>
</protein>
<dbReference type="PANTHER" id="PTHR17695">
    <property type="entry name" value="SMALL SUBUNIT PROCESSOME COMPONENT 20 HOMOLOG"/>
    <property type="match status" value="1"/>
</dbReference>
<accession>A0ABX6EZ25</accession>
<feature type="compositionally biased region" description="Basic residues" evidence="1">
    <location>
        <begin position="2465"/>
        <end position="2479"/>
    </location>
</feature>
<dbReference type="InterPro" id="IPR011989">
    <property type="entry name" value="ARM-like"/>
</dbReference>
<evidence type="ECO:0000313" key="5">
    <source>
        <dbReference type="EMBL" id="QGN17441.1"/>
    </source>
</evidence>
<evidence type="ECO:0000313" key="6">
    <source>
        <dbReference type="Proteomes" id="UP000422736"/>
    </source>
</evidence>
<feature type="domain" description="U3 small nucleolar RNA-associated protein 20 C-terminal" evidence="4">
    <location>
        <begin position="2226"/>
        <end position="2482"/>
    </location>
</feature>
<evidence type="ECO:0000259" key="3">
    <source>
        <dbReference type="Pfam" id="PF20416"/>
    </source>
</evidence>
<keyword evidence="6" id="KW-1185">Reference proteome</keyword>
<dbReference type="EMBL" id="CP015059">
    <property type="protein sequence ID" value="QGN17441.1"/>
    <property type="molecule type" value="Genomic_DNA"/>
</dbReference>
<evidence type="ECO:0000259" key="4">
    <source>
        <dbReference type="Pfam" id="PF23099"/>
    </source>
</evidence>
<evidence type="ECO:0000256" key="1">
    <source>
        <dbReference type="SAM" id="MobiDB-lite"/>
    </source>
</evidence>
<dbReference type="Pfam" id="PF23099">
    <property type="entry name" value="UTP20_C"/>
    <property type="match status" value="1"/>
</dbReference>
<proteinExistence type="predicted"/>
<feature type="domain" description="U3 small nucleolar RNA-associated protein 20 N-terminal" evidence="2">
    <location>
        <begin position="831"/>
        <end position="1416"/>
    </location>
</feature>
<dbReference type="PANTHER" id="PTHR17695:SF11">
    <property type="entry name" value="SMALL SUBUNIT PROCESSOME COMPONENT 20 HOMOLOG"/>
    <property type="match status" value="1"/>
</dbReference>
<dbReference type="InterPro" id="IPR057525">
    <property type="entry name" value="UTP20_C"/>
</dbReference>
<organism evidence="5 6">
    <name type="scientific">Kluyveromyces marxianus</name>
    <name type="common">Yeast</name>
    <name type="synonym">Candida kefyr</name>
    <dbReference type="NCBI Taxonomy" id="4911"/>
    <lineage>
        <taxon>Eukaryota</taxon>
        <taxon>Fungi</taxon>
        <taxon>Dikarya</taxon>
        <taxon>Ascomycota</taxon>
        <taxon>Saccharomycotina</taxon>
        <taxon>Saccharomycetes</taxon>
        <taxon>Saccharomycetales</taxon>
        <taxon>Saccharomycetaceae</taxon>
        <taxon>Kluyveromyces</taxon>
    </lineage>
</organism>
<feature type="region of interest" description="Disordered" evidence="1">
    <location>
        <begin position="2462"/>
        <end position="2496"/>
    </location>
</feature>
<name>A0ABX6EZ25_KLUMA</name>
<feature type="domain" description="U3 small nucleolar RNA-associated protein 20" evidence="3">
    <location>
        <begin position="1610"/>
        <end position="1826"/>
    </location>
</feature>
<dbReference type="InterPro" id="IPR011430">
    <property type="entry name" value="UTP20_N"/>
</dbReference>
<dbReference type="Gene3D" id="1.25.10.10">
    <property type="entry name" value="Leucine-rich Repeat Variant"/>
    <property type="match status" value="3"/>
</dbReference>
<dbReference type="InterPro" id="IPR046523">
    <property type="entry name" value="UTP20_dom"/>
</dbReference>
<dbReference type="InterPro" id="IPR052575">
    <property type="entry name" value="SSU_processome_comp_20"/>
</dbReference>
<gene>
    <name evidence="5" type="primary">UTP20</name>
    <name evidence="5" type="ORF">FIM1_4174</name>
</gene>
<dbReference type="Pfam" id="PF07539">
    <property type="entry name" value="UTP20_N"/>
    <property type="match status" value="1"/>
</dbReference>
<reference evidence="5 6" key="2">
    <citation type="submission" date="2019-11" db="EMBL/GenBank/DDBJ databases">
        <authorList>
            <person name="Lu H."/>
        </authorList>
    </citation>
    <scope>NUCLEOTIDE SEQUENCE [LARGE SCALE GENOMIC DNA]</scope>
    <source>
        <strain evidence="5 6">FIM1</strain>
    </source>
</reference>
<sequence>MAKQKSTTKSTKRYRYSSFKDKIDDLRIEPARNLDRRVHDDVETSHFLASFEHWRDINMSGNFGGFMDSVEGLVQTLPQLLYHSDEVFGRLEEYIDKHDERSLQPLCDILAQFCHDLGPDFMKYYERAMRCLIRLLEAATEFENSNVFEWGFNCLAYIFKYLSRSLTQDLRPTFDLLFPLLSNRKEYLSRFSAEALSFLIRKSQQKNLELFVVFAFGKLSSLENDNFYDGLQTLFGESLKSTSDALHSRSNIIFQTLLTVAFKPESDAVCVSLLSDILLDIIRHASTENIQSLYELIVQYLDGNLDSPACDVSKCLKIIAAISFAESGRKVPSWEKLTGVLRKCTEHANLADSDVNLVSFTFAVVLRNADVKTLTSFHKYIFDFFLSGNTKGFSKHFIEFFKVAIDIDKAKVLSFNGLKYLQKYINNCWQDSLPKIALFLLELEASEDSSLKVQLSIPELTQQLLHDISSSDLTDQESIFSVYWRLIILRSLQAENEQILTTLLQRMFDTHSNFSVFEKDFVGYLLQAMTFSDGASKYPVEVLNILVPRVIELQDSKYFIKGVLHVLSHTDDDSIKSVIEPLNKILLPLTDNLLLPDKSIRYETFKLIINIIEKQGATVPQLYYDLKILEEIPLDHHTSRDLPLRIRKLGSDFAKIEPQELLTNIFFKHMFGLLTVRFSPIWEAIYEIIPDIYTKNQSLVWSLSMQFLTVLDKPNEINYYHIPNDSELQEAFWTVSVNRLNDSILLSDKAFKKYTSADSSILDLLEERRNSMEYPSLIRSQIFKVLLSIPNLAERHSRDIVPFLFNEEEFEEVFSADQQNTLEDSMLTASKWSESDRNLLLKLIGKFKNIKAIYKSEEVHERMMALLSSRTTEVQRLALDALFCYKDPHITKYKDNLKNLLDDTLFKDEITKFLATDDSRTIQSQDEDVVMGLIVRILFGRVQTPNTSGLKKSRKTAVITILPSLKNHYIIQFLQLATSKFKYEYFFENGNKIDPSYATSLTLRKMLGFINVVNSCLAVLGSHYPDVMKTVIRPLIYAITMSVYISSEKSEEQFMEKIASNLRPLGFKCLYNLFNQLGDVLDWSPYISDIFNNVISPRLEKFEDENLQQPSSVMKIITYWAEQKPLYNFLYYNELSAVVALMKTLKNSNAKESVIGVILNFCNKIINAPDKDPRYVELIILVVTTSLQQLPYILQKCTDHNVISSAVDLLLNITELGYVEDNETRELLVNSLTHALQKDLSQFTVKDKVKILKTLASLINDYDCSFSQIEPLYTAASKLYRSYSDKDLRQSLNSVFTSIGARFSEYEDVAKLLSDLNSYSTTRMREYDFERRLPAFKTFTEVDCQQYNETQWLPVVYSCLFFVNDTEELAIRTNASYTLCRFVDCMNSKESLEAAKGFIDIMQTVILPNVRSGLRKTIEEIQNEYISLISYIVTNSQFLPEIEDMKVLLHNGDEEADFFININHIQLHRRQRAVRRLREHAPKLSDNTISHYLIPMIERYVFSSEEKYRNIGNETVVTIGTLSNYMSWNQYKALFRRYASMLKKNSEHSKELVLLIVNISVSLKNTLQALRQNDDSLPMIRKFPKTYQDPESFIKNDVYPDLSKTLSTRDDDTIVSRIHLSEALVNLVLGLDKEETTSLLPGILTSVCQVLRSRSEELREAVRKNLANLASILGPQYLSFIIKELKSALTRGSQIHVLSYSLHYVLMSISKNLEHGDLDESLAMIVGVIMEDTFGAAGQEKDAEGYTSKMKEVKFNKSYDTAELVTSNIRLPMFGVLLRPITVLLQERMALKSQNKLNELLRRYALGLNHNEESSSPDVLKLCYEIFNKSQSTDVRQRQPHRPKTEKEEFFLIDLNAKSGIVSNDNTVYIHTLQRFSLDLLRTAITKNPNLMEVKYLQGFIPLLKETLVSDSEGVVMSTLRLLTIIIKLEFEEESEAIFKNCARKVLELIKNSPSTSSDLCQMGLKFLSVMIRHKDIQLKDTALGYILGRIQPDLMEPSKQGLAFNFVKALVSKHVMLPELYDVVDNIAEIMVTNHSKEIRDVARGVYYHFLMEYDQSKGRLEKQFRFMVTNLQYPSQDGRQSVLELINLVINRSGVELVKKISASFFVSLANTCVQDDSPKCREMASVLLASLFEKLGEENMGEIEKFILAWLKQADNTLFIGLGLKIYKIYLNKLGPSTNEALDSLALTRVKSIISNTEVGSDSSWDLVYTTLGVFSVFVSKNEERAFTDEFRETWSQIMNCLLYPHSWVRLSAVRLVNQLINNSDKLGTPLTDYEVQTIAYKLFRLLGAPNLPENLSSVAVKTLLVIIMRWNENKTPYIDSTEENSAFKYADAIDFAIGRTGWIIRSEDNPNDSFNSKKAAIQLAALIIQVLSSERLSKDADKFIMPLYMYLEPNTYGLDEDQQELHNLGSECIKILESKISVSDYTAAYARVKQQVMQRRQERKAKRAVLAVRAPEVAANKKLRKHARSREKRKHEKDENGFYQRKNKKRRN</sequence>
<dbReference type="Proteomes" id="UP000422736">
    <property type="component" value="Chromosome 6"/>
</dbReference>
<reference evidence="5 6" key="1">
    <citation type="submission" date="2016-03" db="EMBL/GenBank/DDBJ databases">
        <title>How can Kluyveromyces marxianus grow so fast - potential evolutionary course in Saccharomyces Complex revealed by comparative genomics.</title>
        <authorList>
            <person name="Mo W."/>
            <person name="Lu W."/>
            <person name="Yang X."/>
            <person name="Qi J."/>
            <person name="Lv H."/>
        </authorList>
    </citation>
    <scope>NUCLEOTIDE SEQUENCE [LARGE SCALE GENOMIC DNA]</scope>
    <source>
        <strain evidence="5 6">FIM1</strain>
    </source>
</reference>
<dbReference type="SUPFAM" id="SSF48371">
    <property type="entry name" value="ARM repeat"/>
    <property type="match status" value="4"/>
</dbReference>
<dbReference type="Pfam" id="PF20416">
    <property type="entry name" value="UTP20"/>
    <property type="match status" value="1"/>
</dbReference>
<dbReference type="InterPro" id="IPR016024">
    <property type="entry name" value="ARM-type_fold"/>
</dbReference>